<evidence type="ECO:0000313" key="4">
    <source>
        <dbReference type="Proteomes" id="UP000196531"/>
    </source>
</evidence>
<evidence type="ECO:0000256" key="2">
    <source>
        <dbReference type="SAM" id="SignalP"/>
    </source>
</evidence>
<feature type="signal peptide" evidence="2">
    <location>
        <begin position="1"/>
        <end position="19"/>
    </location>
</feature>
<accession>A0A1Y5F983</accession>
<reference evidence="4" key="1">
    <citation type="journal article" date="2017" name="Proc. Natl. Acad. Sci. U.S.A.">
        <title>Simulation of Deepwater Horizon oil plume reveals substrate specialization within a complex community of hydrocarbon-degraders.</title>
        <authorList>
            <person name="Hu P."/>
            <person name="Dubinsky E.A."/>
            <person name="Probst A.J."/>
            <person name="Wang J."/>
            <person name="Sieber C.M.K."/>
            <person name="Tom L.M."/>
            <person name="Gardinali P."/>
            <person name="Banfield J.F."/>
            <person name="Atlas R.M."/>
            <person name="Andersen G.L."/>
        </authorList>
    </citation>
    <scope>NUCLEOTIDE SEQUENCE [LARGE SCALE GENOMIC DNA]</scope>
</reference>
<dbReference type="Proteomes" id="UP000196531">
    <property type="component" value="Unassembled WGS sequence"/>
</dbReference>
<evidence type="ECO:0000256" key="1">
    <source>
        <dbReference type="SAM" id="MobiDB-lite"/>
    </source>
</evidence>
<keyword evidence="2" id="KW-0732">Signal</keyword>
<feature type="region of interest" description="Disordered" evidence="1">
    <location>
        <begin position="699"/>
        <end position="719"/>
    </location>
</feature>
<dbReference type="AlphaFoldDB" id="A0A1Y5F983"/>
<sequence>MKRYLTSLFSILLISSSLAESNLDLATKAICNQGSSKDTFLACDYGKKKASGDVSSLASDGLRVVASITSSESVNNLQGNNLANACKSAEINENSNIALISVGAIVPTACLCKPKQKKFLRSFCNPNRDLLVKFTTQFPAYLQLQTLITDAARKHAQFGKGEFCGDIKDQLKLDPLLNSQIEELNTASKKLDMSYFTDSEKGKFKDLFKFDVKKSAFENMLSKSGVDFKKHTSRPLKKSELFFNHLYKSKFKIDPDPNLRDKYLQPKNRHTKEYEKMFGTEVSTKNSLKEYLKEIKNIGSVEKYVKSILPESQKSDDSILNSLCSFPIKIEAMGEKYTSFITSLFMNKTLSNEMCGDQSSDKNKRNKSKQLISLINKIAKGEASKDALEEKYKKENPCRSIAKLLKSYKKMMAKPVAGLSKLVFPSLKVNNYLNESIKIQAGKHSVSIGKRAKSFPKTLACFDESESPSPWAKMTEEGFRFEESTLPEYPSSMRSSEVPLINAKDAAIAEVGIVRDSLKENEDKFADDKNLSPAMKEVKKSFERIANDTFKSDDFKFGSSNVANYANARTAQIYKKFDADSVKYAEKLAKEKSDIIHALKNKKLTKSQRNTLTSKIDVINKKFKKLAINGVDVQEIEKRIVRTYTPKERLFFPKIDRVAGVTTTTYGRNIKADSVPNVPVAVYQPVAAPDAGSVSAAQSAGDAASSTSSGGSGSSSVGKSRSIASIATDHHVVRADDSSDFEFKRKEFENDKSMGNVLLIYNVENEVFEKRLRKGNSTKSVWKMARVDFLKGKEEISADVLTLEEISSLKSLLNDREADVNASGERYKVEEFKGVLKKPLNI</sequence>
<proteinExistence type="predicted"/>
<organism evidence="3 4">
    <name type="scientific">Halobacteriovorax marinus</name>
    <dbReference type="NCBI Taxonomy" id="97084"/>
    <lineage>
        <taxon>Bacteria</taxon>
        <taxon>Pseudomonadati</taxon>
        <taxon>Bdellovibrionota</taxon>
        <taxon>Bacteriovoracia</taxon>
        <taxon>Bacteriovoracales</taxon>
        <taxon>Halobacteriovoraceae</taxon>
        <taxon>Halobacteriovorax</taxon>
    </lineage>
</organism>
<feature type="chain" id="PRO_5011988924" evidence="2">
    <location>
        <begin position="20"/>
        <end position="842"/>
    </location>
</feature>
<name>A0A1Y5F983_9BACT</name>
<evidence type="ECO:0000313" key="3">
    <source>
        <dbReference type="EMBL" id="OUR95835.1"/>
    </source>
</evidence>
<comment type="caution">
    <text evidence="3">The sequence shown here is derived from an EMBL/GenBank/DDBJ whole genome shotgun (WGS) entry which is preliminary data.</text>
</comment>
<gene>
    <name evidence="3" type="ORF">A9Q84_15150</name>
</gene>
<protein>
    <submittedName>
        <fullName evidence="3">Uncharacterized protein</fullName>
    </submittedName>
</protein>
<dbReference type="EMBL" id="MAAO01000007">
    <property type="protein sequence ID" value="OUR95835.1"/>
    <property type="molecule type" value="Genomic_DNA"/>
</dbReference>